<feature type="region of interest" description="Disordered" evidence="11">
    <location>
        <begin position="229"/>
        <end position="251"/>
    </location>
</feature>
<organism evidence="15 16">
    <name type="scientific">Streptomyces formicae</name>
    <dbReference type="NCBI Taxonomy" id="1616117"/>
    <lineage>
        <taxon>Bacteria</taxon>
        <taxon>Bacillati</taxon>
        <taxon>Actinomycetota</taxon>
        <taxon>Actinomycetes</taxon>
        <taxon>Kitasatosporales</taxon>
        <taxon>Streptomycetaceae</taxon>
        <taxon>Streptomyces</taxon>
    </lineage>
</organism>
<sequence>MSTADLHTATGAYVLHALAPAERAAFERHLAVCDACAQEVRELAATAERLGLAVSAAPPPQLREQVLRQITTVRQEPPRVPTPPRARAWSLRASRLVLAACLAAAAAFGGIAVWQHQSAEDARTQARRAERQAEHRAAELAEVLAAPDARTVTAKLADGARATVVVSKGRDRAAFLASALPDLPTGKVYQLWFDDAGKMRPAGLLTDSGGTNAVLMEGAVDDASGMGVTVEPSGGSPEPTTPPIGLMKFPT</sequence>
<dbReference type="AlphaFoldDB" id="A0A291QD75"/>
<keyword evidence="8" id="KW-0804">Transcription</keyword>
<evidence type="ECO:0000256" key="9">
    <source>
        <dbReference type="ARBA" id="ARBA00029829"/>
    </source>
</evidence>
<evidence type="ECO:0000259" key="14">
    <source>
        <dbReference type="Pfam" id="PF13490"/>
    </source>
</evidence>
<keyword evidence="3" id="KW-1003">Cell membrane</keyword>
<evidence type="ECO:0000256" key="12">
    <source>
        <dbReference type="SAM" id="Phobius"/>
    </source>
</evidence>
<evidence type="ECO:0000256" key="7">
    <source>
        <dbReference type="ARBA" id="ARBA00023136"/>
    </source>
</evidence>
<dbReference type="InterPro" id="IPR018764">
    <property type="entry name" value="RskA_C"/>
</dbReference>
<evidence type="ECO:0000256" key="5">
    <source>
        <dbReference type="ARBA" id="ARBA00022989"/>
    </source>
</evidence>
<evidence type="ECO:0000256" key="1">
    <source>
        <dbReference type="ARBA" id="ARBA00004167"/>
    </source>
</evidence>
<dbReference type="GO" id="GO:0005886">
    <property type="term" value="C:plasma membrane"/>
    <property type="evidence" value="ECO:0007669"/>
    <property type="project" value="UniProtKB-SubCell"/>
</dbReference>
<dbReference type="EMBL" id="CP022685">
    <property type="protein sequence ID" value="ATL29413.1"/>
    <property type="molecule type" value="Genomic_DNA"/>
</dbReference>
<dbReference type="PANTHER" id="PTHR37461:SF1">
    <property type="entry name" value="ANTI-SIGMA-K FACTOR RSKA"/>
    <property type="match status" value="1"/>
</dbReference>
<dbReference type="Gene3D" id="1.10.10.1320">
    <property type="entry name" value="Anti-sigma factor, zinc-finger domain"/>
    <property type="match status" value="1"/>
</dbReference>
<evidence type="ECO:0000256" key="2">
    <source>
        <dbReference type="ARBA" id="ARBA00004236"/>
    </source>
</evidence>
<dbReference type="GO" id="GO:0006417">
    <property type="term" value="P:regulation of translation"/>
    <property type="evidence" value="ECO:0007669"/>
    <property type="project" value="TreeGrafter"/>
</dbReference>
<evidence type="ECO:0000256" key="6">
    <source>
        <dbReference type="ARBA" id="ARBA00023015"/>
    </source>
</evidence>
<name>A0A291QD75_9ACTN</name>
<dbReference type="Proteomes" id="UP000221011">
    <property type="component" value="Chromosome"/>
</dbReference>
<dbReference type="InterPro" id="IPR041916">
    <property type="entry name" value="Anti_sigma_zinc_sf"/>
</dbReference>
<dbReference type="InterPro" id="IPR027383">
    <property type="entry name" value="Znf_put"/>
</dbReference>
<evidence type="ECO:0000256" key="4">
    <source>
        <dbReference type="ARBA" id="ARBA00022692"/>
    </source>
</evidence>
<keyword evidence="5 12" id="KW-1133">Transmembrane helix</keyword>
<gene>
    <name evidence="15" type="ORF">KY5_4395c</name>
</gene>
<keyword evidence="4 12" id="KW-0812">Transmembrane</keyword>
<dbReference type="PANTHER" id="PTHR37461">
    <property type="entry name" value="ANTI-SIGMA-K FACTOR RSKA"/>
    <property type="match status" value="1"/>
</dbReference>
<dbReference type="InterPro" id="IPR051474">
    <property type="entry name" value="Anti-sigma-K/W_factor"/>
</dbReference>
<dbReference type="Pfam" id="PF10099">
    <property type="entry name" value="RskA_C"/>
    <property type="match status" value="1"/>
</dbReference>
<dbReference type="GO" id="GO:0016989">
    <property type="term" value="F:sigma factor antagonist activity"/>
    <property type="evidence" value="ECO:0007669"/>
    <property type="project" value="TreeGrafter"/>
</dbReference>
<dbReference type="Pfam" id="PF13490">
    <property type="entry name" value="zf-HC2"/>
    <property type="match status" value="1"/>
</dbReference>
<feature type="transmembrane region" description="Helical" evidence="12">
    <location>
        <begin position="96"/>
        <end position="114"/>
    </location>
</feature>
<evidence type="ECO:0000313" key="16">
    <source>
        <dbReference type="Proteomes" id="UP000221011"/>
    </source>
</evidence>
<feature type="domain" description="Putative zinc-finger" evidence="14">
    <location>
        <begin position="11"/>
        <end position="37"/>
    </location>
</feature>
<evidence type="ECO:0000256" key="10">
    <source>
        <dbReference type="ARBA" id="ARBA00030803"/>
    </source>
</evidence>
<keyword evidence="6" id="KW-0805">Transcription regulation</keyword>
<accession>A0A291QD75</accession>
<feature type="domain" description="Anti-sigma K factor RskA C-terminal" evidence="13">
    <location>
        <begin position="102"/>
        <end position="244"/>
    </location>
</feature>
<keyword evidence="16" id="KW-1185">Reference proteome</keyword>
<evidence type="ECO:0000313" key="15">
    <source>
        <dbReference type="EMBL" id="ATL29413.1"/>
    </source>
</evidence>
<evidence type="ECO:0000256" key="3">
    <source>
        <dbReference type="ARBA" id="ARBA00022475"/>
    </source>
</evidence>
<comment type="subcellular location">
    <subcellularLocation>
        <location evidence="2">Cell membrane</location>
    </subcellularLocation>
    <subcellularLocation>
        <location evidence="1">Membrane</location>
        <topology evidence="1">Single-pass membrane protein</topology>
    </subcellularLocation>
</comment>
<protein>
    <recommendedName>
        <fullName evidence="10">Regulator of SigK</fullName>
    </recommendedName>
    <alternativeName>
        <fullName evidence="9">Sigma-K anti-sigma factor RskA</fullName>
    </alternativeName>
</protein>
<dbReference type="KEGG" id="sfk:KY5_4395c"/>
<evidence type="ECO:0000256" key="8">
    <source>
        <dbReference type="ARBA" id="ARBA00023163"/>
    </source>
</evidence>
<keyword evidence="7 12" id="KW-0472">Membrane</keyword>
<evidence type="ECO:0000256" key="11">
    <source>
        <dbReference type="SAM" id="MobiDB-lite"/>
    </source>
</evidence>
<evidence type="ECO:0000259" key="13">
    <source>
        <dbReference type="Pfam" id="PF10099"/>
    </source>
</evidence>
<reference evidence="15 16" key="1">
    <citation type="submission" date="2017-08" db="EMBL/GenBank/DDBJ databases">
        <title>Complete Genome Sequence of Streptomyces formicae KY5, the formicamycin producer.</title>
        <authorList>
            <person name="Holmes N.A."/>
            <person name="Devine R."/>
            <person name="Qin Z."/>
            <person name="Seipke R.F."/>
            <person name="Wilkinson B."/>
            <person name="Hutchings M.I."/>
        </authorList>
    </citation>
    <scope>NUCLEOTIDE SEQUENCE [LARGE SCALE GENOMIC DNA]</scope>
    <source>
        <strain evidence="15 16">KY5</strain>
    </source>
</reference>
<dbReference type="RefSeq" id="WP_098243923.1">
    <property type="nucleotide sequence ID" value="NZ_CP022685.1"/>
</dbReference>
<proteinExistence type="predicted"/>